<feature type="transmembrane region" description="Helical" evidence="6">
    <location>
        <begin position="393"/>
        <end position="415"/>
    </location>
</feature>
<keyword evidence="9" id="KW-1185">Reference proteome</keyword>
<evidence type="ECO:0000256" key="1">
    <source>
        <dbReference type="ARBA" id="ARBA00004141"/>
    </source>
</evidence>
<keyword evidence="3 6" id="KW-0812">Transmembrane</keyword>
<dbReference type="Gene3D" id="1.20.1250.20">
    <property type="entry name" value="MFS general substrate transporter like domains"/>
    <property type="match status" value="1"/>
</dbReference>
<evidence type="ECO:0000256" key="3">
    <source>
        <dbReference type="ARBA" id="ARBA00022692"/>
    </source>
</evidence>
<dbReference type="Proteomes" id="UP001595828">
    <property type="component" value="Unassembled WGS sequence"/>
</dbReference>
<evidence type="ECO:0000256" key="2">
    <source>
        <dbReference type="ARBA" id="ARBA00022448"/>
    </source>
</evidence>
<dbReference type="PANTHER" id="PTHR23505:SF79">
    <property type="entry name" value="PROTEIN SPINSTER"/>
    <property type="match status" value="1"/>
</dbReference>
<reference evidence="9" key="1">
    <citation type="journal article" date="2019" name="Int. J. Syst. Evol. Microbiol.">
        <title>The Global Catalogue of Microorganisms (GCM) 10K type strain sequencing project: providing services to taxonomists for standard genome sequencing and annotation.</title>
        <authorList>
            <consortium name="The Broad Institute Genomics Platform"/>
            <consortium name="The Broad Institute Genome Sequencing Center for Infectious Disease"/>
            <person name="Wu L."/>
            <person name="Ma J."/>
        </authorList>
    </citation>
    <scope>NUCLEOTIDE SEQUENCE [LARGE SCALE GENOMIC DNA]</scope>
    <source>
        <strain evidence="9">CGMCC 1.12989</strain>
    </source>
</reference>
<dbReference type="InterPro" id="IPR036259">
    <property type="entry name" value="MFS_trans_sf"/>
</dbReference>
<feature type="transmembrane region" description="Helical" evidence="6">
    <location>
        <begin position="260"/>
        <end position="286"/>
    </location>
</feature>
<name>A0ABV8RRU7_9SPHN</name>
<comment type="caution">
    <text evidence="8">The sequence shown here is derived from an EMBL/GenBank/DDBJ whole genome shotgun (WGS) entry which is preliminary data.</text>
</comment>
<evidence type="ECO:0000256" key="6">
    <source>
        <dbReference type="SAM" id="Phobius"/>
    </source>
</evidence>
<evidence type="ECO:0000259" key="7">
    <source>
        <dbReference type="PROSITE" id="PS50850"/>
    </source>
</evidence>
<feature type="transmembrane region" description="Helical" evidence="6">
    <location>
        <begin position="144"/>
        <end position="165"/>
    </location>
</feature>
<feature type="transmembrane region" description="Helical" evidence="6">
    <location>
        <begin position="298"/>
        <end position="318"/>
    </location>
</feature>
<feature type="transmembrane region" description="Helical" evidence="6">
    <location>
        <begin position="226"/>
        <end position="248"/>
    </location>
</feature>
<evidence type="ECO:0000256" key="4">
    <source>
        <dbReference type="ARBA" id="ARBA00022989"/>
    </source>
</evidence>
<dbReference type="SUPFAM" id="SSF103473">
    <property type="entry name" value="MFS general substrate transporter"/>
    <property type="match status" value="1"/>
</dbReference>
<sequence length="427" mass="45270">MRAPTTEPGTDGVYRWYVLGVLTLTSLFSVADRLVLSILLEDIKAEFVLTDGELGLLTGAAFSLLYITFGFPFARLADRATRRTIVAASLSVWSLMTMLCGAAVGFVSLFAARMGVGIGEAGSGPAGQSLLADYFRRDQLARAMGFLTLGATLGTAAGLVAGGMLAERFGWRMAFVLLGMPGILLGILIYTTIREPERGRYALGGAAEAVQRPLGETIRKLLRNRVYVGLVAGFSVQIMIGYAIAIWMAPIMLRGFGVSIGMVGLFLGLAFVVGGIPGPIIGGYLTDWLVKRDERWRAWLPGLASTACLIPLAMGLMAGGFGAFLALFAFSYGVFLLSQAPILSLLQTSLDASERAFGVAMALFFNNLVGQAFSAGLIGWLSDRWTPQFGPDALKAAVFAVCALGGLGSLAIFAWTAQQMKRAATVP</sequence>
<feature type="transmembrane region" description="Helical" evidence="6">
    <location>
        <begin position="171"/>
        <end position="193"/>
    </location>
</feature>
<organism evidence="8 9">
    <name type="scientific">Novosphingobium tardum</name>
    <dbReference type="NCBI Taxonomy" id="1538021"/>
    <lineage>
        <taxon>Bacteria</taxon>
        <taxon>Pseudomonadati</taxon>
        <taxon>Pseudomonadota</taxon>
        <taxon>Alphaproteobacteria</taxon>
        <taxon>Sphingomonadales</taxon>
        <taxon>Sphingomonadaceae</taxon>
        <taxon>Novosphingobium</taxon>
    </lineage>
</organism>
<keyword evidence="2" id="KW-0813">Transport</keyword>
<dbReference type="CDD" id="cd17328">
    <property type="entry name" value="MFS_spinster_like"/>
    <property type="match status" value="1"/>
</dbReference>
<keyword evidence="5 6" id="KW-0472">Membrane</keyword>
<dbReference type="PROSITE" id="PS50850">
    <property type="entry name" value="MFS"/>
    <property type="match status" value="1"/>
</dbReference>
<feature type="transmembrane region" description="Helical" evidence="6">
    <location>
        <begin position="85"/>
        <end position="111"/>
    </location>
</feature>
<comment type="subcellular location">
    <subcellularLocation>
        <location evidence="1">Membrane</location>
        <topology evidence="1">Multi-pass membrane protein</topology>
    </subcellularLocation>
</comment>
<keyword evidence="4 6" id="KW-1133">Transmembrane helix</keyword>
<gene>
    <name evidence="8" type="ORF">ACFO0A_10985</name>
</gene>
<feature type="transmembrane region" description="Helical" evidence="6">
    <location>
        <begin position="52"/>
        <end position="73"/>
    </location>
</feature>
<feature type="transmembrane region" description="Helical" evidence="6">
    <location>
        <begin position="358"/>
        <end position="381"/>
    </location>
</feature>
<protein>
    <submittedName>
        <fullName evidence="8">Spinster family MFS transporter</fullName>
    </submittedName>
</protein>
<feature type="transmembrane region" description="Helical" evidence="6">
    <location>
        <begin position="324"/>
        <end position="346"/>
    </location>
</feature>
<proteinExistence type="predicted"/>
<dbReference type="PANTHER" id="PTHR23505">
    <property type="entry name" value="SPINSTER"/>
    <property type="match status" value="1"/>
</dbReference>
<evidence type="ECO:0000313" key="9">
    <source>
        <dbReference type="Proteomes" id="UP001595828"/>
    </source>
</evidence>
<dbReference type="InterPro" id="IPR020846">
    <property type="entry name" value="MFS_dom"/>
</dbReference>
<evidence type="ECO:0000313" key="8">
    <source>
        <dbReference type="EMBL" id="MFC4295579.1"/>
    </source>
</evidence>
<dbReference type="InterPro" id="IPR011701">
    <property type="entry name" value="MFS"/>
</dbReference>
<feature type="transmembrane region" description="Helical" evidence="6">
    <location>
        <begin position="16"/>
        <end position="40"/>
    </location>
</feature>
<dbReference type="EMBL" id="JBHSDR010000006">
    <property type="protein sequence ID" value="MFC4295579.1"/>
    <property type="molecule type" value="Genomic_DNA"/>
</dbReference>
<evidence type="ECO:0000256" key="5">
    <source>
        <dbReference type="ARBA" id="ARBA00023136"/>
    </source>
</evidence>
<feature type="domain" description="Major facilitator superfamily (MFS) profile" evidence="7">
    <location>
        <begin position="18"/>
        <end position="420"/>
    </location>
</feature>
<accession>A0ABV8RRU7</accession>
<dbReference type="InterPro" id="IPR044770">
    <property type="entry name" value="MFS_spinster-like"/>
</dbReference>
<dbReference type="RefSeq" id="WP_379539048.1">
    <property type="nucleotide sequence ID" value="NZ_JBHSDR010000006.1"/>
</dbReference>
<dbReference type="Pfam" id="PF07690">
    <property type="entry name" value="MFS_1"/>
    <property type="match status" value="1"/>
</dbReference>